<evidence type="ECO:0000313" key="2">
    <source>
        <dbReference type="EMBL" id="KAK1120104.1"/>
    </source>
</evidence>
<reference evidence="2" key="1">
    <citation type="submission" date="2021-10" db="EMBL/GenBank/DDBJ databases">
        <title>Melipona bicolor Genome sequencing and assembly.</title>
        <authorList>
            <person name="Araujo N.S."/>
            <person name="Arias M.C."/>
        </authorList>
    </citation>
    <scope>NUCLEOTIDE SEQUENCE</scope>
    <source>
        <strain evidence="2">USP_2M_L1-L4_2017</strain>
        <tissue evidence="2">Whole body</tissue>
    </source>
</reference>
<gene>
    <name evidence="2" type="ORF">K0M31_012828</name>
</gene>
<keyword evidence="3" id="KW-1185">Reference proteome</keyword>
<dbReference type="EMBL" id="JAHYIQ010000033">
    <property type="protein sequence ID" value="KAK1120104.1"/>
    <property type="molecule type" value="Genomic_DNA"/>
</dbReference>
<feature type="region of interest" description="Disordered" evidence="1">
    <location>
        <begin position="1"/>
        <end position="61"/>
    </location>
</feature>
<comment type="caution">
    <text evidence="2">The sequence shown here is derived from an EMBL/GenBank/DDBJ whole genome shotgun (WGS) entry which is preliminary data.</text>
</comment>
<evidence type="ECO:0000313" key="3">
    <source>
        <dbReference type="Proteomes" id="UP001177670"/>
    </source>
</evidence>
<sequence length="75" mass="8318">MKIRQTEKEEKKKKGSGRAGEIGLNKATHPKTGEVDYIRATDTGFPPNPDPDQPRILQSIPTSYWPGSIPYLPAL</sequence>
<evidence type="ECO:0000256" key="1">
    <source>
        <dbReference type="SAM" id="MobiDB-lite"/>
    </source>
</evidence>
<name>A0AA40KH49_9HYME</name>
<protein>
    <submittedName>
        <fullName evidence="2">Uncharacterized protein</fullName>
    </submittedName>
</protein>
<organism evidence="2 3">
    <name type="scientific">Melipona bicolor</name>
    <dbReference type="NCBI Taxonomy" id="60889"/>
    <lineage>
        <taxon>Eukaryota</taxon>
        <taxon>Metazoa</taxon>
        <taxon>Ecdysozoa</taxon>
        <taxon>Arthropoda</taxon>
        <taxon>Hexapoda</taxon>
        <taxon>Insecta</taxon>
        <taxon>Pterygota</taxon>
        <taxon>Neoptera</taxon>
        <taxon>Endopterygota</taxon>
        <taxon>Hymenoptera</taxon>
        <taxon>Apocrita</taxon>
        <taxon>Aculeata</taxon>
        <taxon>Apoidea</taxon>
        <taxon>Anthophila</taxon>
        <taxon>Apidae</taxon>
        <taxon>Melipona</taxon>
    </lineage>
</organism>
<accession>A0AA40KH49</accession>
<dbReference type="AlphaFoldDB" id="A0AA40KH49"/>
<proteinExistence type="predicted"/>
<dbReference type="Proteomes" id="UP001177670">
    <property type="component" value="Unassembled WGS sequence"/>
</dbReference>
<feature type="compositionally biased region" description="Basic and acidic residues" evidence="1">
    <location>
        <begin position="1"/>
        <end position="12"/>
    </location>
</feature>